<sequence length="192" mass="20056">MSCKISHIAGYFFFVITLIFLILPSFALGQTVVLPPPGLDTEITDGFDMSGTAFPGSSVVLTTESGARCQVRADASGRFENCTFNKSPVDGEIIIGITQDTQGNTSEPVQVGTVQVAADTERGFLREGLFGCAAGEYALPTGTLTAIGGIYVPVNDAAVTLNTGYLVYKECVLDGVIVAMREAATAALVKSS</sequence>
<feature type="non-terminal residue" evidence="2">
    <location>
        <position position="192"/>
    </location>
</feature>
<proteinExistence type="predicted"/>
<comment type="caution">
    <text evidence="2">The sequence shown here is derived from an EMBL/GenBank/DDBJ whole genome shotgun (WGS) entry which is preliminary data.</text>
</comment>
<evidence type="ECO:0000313" key="3">
    <source>
        <dbReference type="Proteomes" id="UP000230706"/>
    </source>
</evidence>
<dbReference type="Proteomes" id="UP000230706">
    <property type="component" value="Unassembled WGS sequence"/>
</dbReference>
<evidence type="ECO:0000259" key="1">
    <source>
        <dbReference type="Pfam" id="PF17936"/>
    </source>
</evidence>
<dbReference type="AlphaFoldDB" id="A0A2H0UL70"/>
<dbReference type="InterPro" id="IPR013783">
    <property type="entry name" value="Ig-like_fold"/>
</dbReference>
<dbReference type="InterPro" id="IPR041498">
    <property type="entry name" value="Big_6"/>
</dbReference>
<dbReference type="Gene3D" id="2.60.40.10">
    <property type="entry name" value="Immunoglobulins"/>
    <property type="match status" value="1"/>
</dbReference>
<evidence type="ECO:0000313" key="2">
    <source>
        <dbReference type="EMBL" id="PIR86416.1"/>
    </source>
</evidence>
<name>A0A2H0UL70_9BACT</name>
<protein>
    <recommendedName>
        <fullName evidence="1">Bacterial Ig domain-containing protein</fullName>
    </recommendedName>
</protein>
<dbReference type="Pfam" id="PF17936">
    <property type="entry name" value="Big_6"/>
    <property type="match status" value="1"/>
</dbReference>
<reference evidence="3" key="1">
    <citation type="submission" date="2017-09" db="EMBL/GenBank/DDBJ databases">
        <title>Depth-based differentiation of microbial function through sediment-hosted aquifers and enrichment of novel symbionts in the deep terrestrial subsurface.</title>
        <authorList>
            <person name="Probst A.J."/>
            <person name="Ladd B."/>
            <person name="Jarett J.K."/>
            <person name="Geller-Mcgrath D.E."/>
            <person name="Sieber C.M.K."/>
            <person name="Emerson J.B."/>
            <person name="Anantharaman K."/>
            <person name="Thomas B.C."/>
            <person name="Malmstrom R."/>
            <person name="Stieglmeier M."/>
            <person name="Klingl A."/>
            <person name="Woyke T."/>
            <person name="Ryan C.M."/>
            <person name="Banfield J.F."/>
        </authorList>
    </citation>
    <scope>NUCLEOTIDE SEQUENCE [LARGE SCALE GENOMIC DNA]</scope>
</reference>
<organism evidence="2 3">
    <name type="scientific">Candidatus Kaiserbacteria bacterium CG10_big_fil_rev_8_21_14_0_10_43_70</name>
    <dbReference type="NCBI Taxonomy" id="1974605"/>
    <lineage>
        <taxon>Bacteria</taxon>
        <taxon>Candidatus Kaiseribacteriota</taxon>
    </lineage>
</organism>
<dbReference type="EMBL" id="PFBF01000020">
    <property type="protein sequence ID" value="PIR86416.1"/>
    <property type="molecule type" value="Genomic_DNA"/>
</dbReference>
<gene>
    <name evidence="2" type="ORF">COU13_01000</name>
</gene>
<feature type="domain" description="Bacterial Ig" evidence="1">
    <location>
        <begin position="45"/>
        <end position="111"/>
    </location>
</feature>
<accession>A0A2H0UL70</accession>